<reference evidence="6 7" key="1">
    <citation type="submission" date="2024-02" db="EMBL/GenBank/DDBJ databases">
        <authorList>
            <person name="Chen Y."/>
            <person name="Shah S."/>
            <person name="Dougan E. K."/>
            <person name="Thang M."/>
            <person name="Chan C."/>
        </authorList>
    </citation>
    <scope>NUCLEOTIDE SEQUENCE [LARGE SCALE GENOMIC DNA]</scope>
</reference>
<feature type="region of interest" description="Disordered" evidence="4">
    <location>
        <begin position="1"/>
        <end position="26"/>
    </location>
</feature>
<feature type="compositionally biased region" description="Basic and acidic residues" evidence="4">
    <location>
        <begin position="70"/>
        <end position="112"/>
    </location>
</feature>
<comment type="subcellular location">
    <subcellularLocation>
        <location evidence="1">Cytoplasm</location>
        <location evidence="1">Cytoskeleton</location>
        <location evidence="1">Spindle</location>
    </subcellularLocation>
</comment>
<evidence type="ECO:0000256" key="4">
    <source>
        <dbReference type="SAM" id="MobiDB-lite"/>
    </source>
</evidence>
<feature type="domain" description="Hyaluronan-mediated motility receptor C-terminal" evidence="5">
    <location>
        <begin position="521"/>
        <end position="627"/>
    </location>
</feature>
<organism evidence="6 7">
    <name type="scientific">Durusdinium trenchii</name>
    <dbReference type="NCBI Taxonomy" id="1381693"/>
    <lineage>
        <taxon>Eukaryota</taxon>
        <taxon>Sar</taxon>
        <taxon>Alveolata</taxon>
        <taxon>Dinophyceae</taxon>
        <taxon>Suessiales</taxon>
        <taxon>Symbiodiniaceae</taxon>
        <taxon>Durusdinium</taxon>
    </lineage>
</organism>
<comment type="caution">
    <text evidence="6">The sequence shown here is derived from an EMBL/GenBank/DDBJ whole genome shotgun (WGS) entry which is preliminary data.</text>
</comment>
<keyword evidence="3" id="KW-0206">Cytoskeleton</keyword>
<protein>
    <submittedName>
        <fullName evidence="6">CAP-Gly domain-containing linker protein 1 (Cytoplasmic linker protein 170) (CLIP-170) (Restin)</fullName>
    </submittedName>
</protein>
<evidence type="ECO:0000259" key="5">
    <source>
        <dbReference type="Pfam" id="PF15908"/>
    </source>
</evidence>
<gene>
    <name evidence="6" type="ORF">SCF082_LOCUS30945</name>
</gene>
<dbReference type="InterPro" id="IPR031794">
    <property type="entry name" value="HMMR_C"/>
</dbReference>
<dbReference type="Pfam" id="PF15908">
    <property type="entry name" value="HMMR_C"/>
    <property type="match status" value="1"/>
</dbReference>
<keyword evidence="7" id="KW-1185">Reference proteome</keyword>
<dbReference type="PANTHER" id="PTHR19327">
    <property type="entry name" value="GOLGIN"/>
    <property type="match status" value="1"/>
</dbReference>
<evidence type="ECO:0000256" key="2">
    <source>
        <dbReference type="ARBA" id="ARBA00022490"/>
    </source>
</evidence>
<dbReference type="Proteomes" id="UP001642464">
    <property type="component" value="Unassembled WGS sequence"/>
</dbReference>
<proteinExistence type="predicted"/>
<sequence>MMWSKQKSPRFAADKPGNPIGPGYYDLPSLLDEHSVTIAASSERFQEQMAGDTPGPGSYVAQAPSRKCKACKDCKENRPPSREKGSKLGPKEVNQEELQQRLREEERGRAQAEQRVAQLTASAQSVAAEFAELRGRHFTLSEAQEASQATIKDLRQSLANAEEKVPELKRQLAEVEANHRALKIQHECDAAKLEEAQEAWKATAAEHQSEVDVLRAEASQVPELKRKLQQLQEEHQREAEILRAEVPELKKKIEQIQEEHEREAEVLRAEASQVPELKNQLERIQEEHQREAEILQAEVPELKKKIEQIQEEHEREAEVLRAEASQVPKLKNQLERIQEEHQREAEVLGTEASQVPELQKKIIEIQAASSAASEEHERQVEALQKEASQVPALKKELDEIKAACSVAMASVEERAQEVKELGEKLAAAEAQGVQHLEDLAAARAGGAEVKQLQEELTAARAEVADLVTEKEQMKIDLEKLRFAEINANMSKNAKERAEAQLRETKQDVDHWRSKAQSMIREDEKIKRQEEDVDRLEREVKELHEQNTQLLTTFQQFKSEWEVMRAENQSLQETLAMSEMSLDRASEEKAQIMGHVNPKQKIRHMVNLKEENKELREQLKKAKNRITQLGVSRKGEGLLEALACFSHGRGLGTDQLSIASACPDTPAPCSVRGEARTPKRPTTPTRKPSASRGGGTRSSQQEEEYQAWLAEEERRRQMQDRAVERVQTDFQHFIALIERAVLSGEAESPNPAALLERLRSVVCPGDVAADGSAAGP</sequence>
<evidence type="ECO:0000256" key="1">
    <source>
        <dbReference type="ARBA" id="ARBA00004186"/>
    </source>
</evidence>
<feature type="region of interest" description="Disordered" evidence="4">
    <location>
        <begin position="42"/>
        <end position="114"/>
    </location>
</feature>
<feature type="region of interest" description="Disordered" evidence="4">
    <location>
        <begin position="663"/>
        <end position="705"/>
    </location>
</feature>
<dbReference type="EMBL" id="CAXAMM010025891">
    <property type="protein sequence ID" value="CAK9057807.1"/>
    <property type="molecule type" value="Genomic_DNA"/>
</dbReference>
<feature type="compositionally biased region" description="Low complexity" evidence="4">
    <location>
        <begin position="679"/>
        <end position="690"/>
    </location>
</feature>
<evidence type="ECO:0000313" key="6">
    <source>
        <dbReference type="EMBL" id="CAK9057807.1"/>
    </source>
</evidence>
<dbReference type="PANTHER" id="PTHR19327:SF0">
    <property type="entry name" value="GOLGIN SUBFAMILY A MEMBER 4"/>
    <property type="match status" value="1"/>
</dbReference>
<accession>A0ABP0N218</accession>
<keyword evidence="2" id="KW-0963">Cytoplasm</keyword>
<name>A0ABP0N218_9DINO</name>
<evidence type="ECO:0000313" key="7">
    <source>
        <dbReference type="Proteomes" id="UP001642464"/>
    </source>
</evidence>
<evidence type="ECO:0000256" key="3">
    <source>
        <dbReference type="ARBA" id="ARBA00023212"/>
    </source>
</evidence>